<dbReference type="EMBL" id="DSRU01000110">
    <property type="protein sequence ID" value="HFM97743.1"/>
    <property type="molecule type" value="Genomic_DNA"/>
</dbReference>
<sequence>MATTLKSFIGKIHSVFDQTLNHFTRVILLGLTLLLAFWFGWHSLFHPFGLTTEADVRNLIVSGVQNANELTTATSTIKATIVLRQVTTALNLPLGDTNLVYEGVGQVRAGISLGDLQIQKLNSSDRQIKILLPAPHILDVSLDLDRSSTLANYRHWLGTKAGAELYEAAQQKAIAEIREQAETNHILDVANHNAQQILTDILGKAGFQSIQVNLSAQSR</sequence>
<evidence type="ECO:0000256" key="1">
    <source>
        <dbReference type="SAM" id="Phobius"/>
    </source>
</evidence>
<keyword evidence="1" id="KW-0812">Transmembrane</keyword>
<evidence type="ECO:0000313" key="2">
    <source>
        <dbReference type="EMBL" id="HFM97743.1"/>
    </source>
</evidence>
<feature type="transmembrane region" description="Helical" evidence="1">
    <location>
        <begin position="23"/>
        <end position="41"/>
    </location>
</feature>
<dbReference type="AlphaFoldDB" id="A0A7C3KDH6"/>
<keyword evidence="1" id="KW-0472">Membrane</keyword>
<dbReference type="InterPro" id="IPR025324">
    <property type="entry name" value="DUF4230"/>
</dbReference>
<gene>
    <name evidence="2" type="ORF">ENR64_08230</name>
</gene>
<comment type="caution">
    <text evidence="2">The sequence shown here is derived from an EMBL/GenBank/DDBJ whole genome shotgun (WGS) entry which is preliminary data.</text>
</comment>
<proteinExistence type="predicted"/>
<reference evidence="2" key="1">
    <citation type="journal article" date="2020" name="mSystems">
        <title>Genome- and Community-Level Interaction Insights into Carbon Utilization and Element Cycling Functions of Hydrothermarchaeota in Hydrothermal Sediment.</title>
        <authorList>
            <person name="Zhou Z."/>
            <person name="Liu Y."/>
            <person name="Xu W."/>
            <person name="Pan J."/>
            <person name="Luo Z.H."/>
            <person name="Li M."/>
        </authorList>
    </citation>
    <scope>NUCLEOTIDE SEQUENCE [LARGE SCALE GENOMIC DNA]</scope>
    <source>
        <strain evidence="2">SpSt-418</strain>
    </source>
</reference>
<accession>A0A7C3KDH6</accession>
<keyword evidence="1" id="KW-1133">Transmembrane helix</keyword>
<protein>
    <submittedName>
        <fullName evidence="2">DUF4230 domain-containing protein</fullName>
    </submittedName>
</protein>
<name>A0A7C3KDH6_9CYAN</name>
<dbReference type="Pfam" id="PF14014">
    <property type="entry name" value="DUF4230"/>
    <property type="match status" value="1"/>
</dbReference>
<organism evidence="2">
    <name type="scientific">Oscillatoriales cyanobacterium SpSt-418</name>
    <dbReference type="NCBI Taxonomy" id="2282169"/>
    <lineage>
        <taxon>Bacteria</taxon>
        <taxon>Bacillati</taxon>
        <taxon>Cyanobacteriota</taxon>
        <taxon>Cyanophyceae</taxon>
        <taxon>Oscillatoriophycideae</taxon>
        <taxon>Oscillatoriales</taxon>
    </lineage>
</organism>